<feature type="region of interest" description="Disordered" evidence="1">
    <location>
        <begin position="78"/>
        <end position="108"/>
    </location>
</feature>
<reference evidence="3" key="1">
    <citation type="submission" date="2022-11" db="UniProtKB">
        <authorList>
            <consortium name="WormBaseParasite"/>
        </authorList>
    </citation>
    <scope>IDENTIFICATION</scope>
</reference>
<evidence type="ECO:0000313" key="2">
    <source>
        <dbReference type="Proteomes" id="UP000887566"/>
    </source>
</evidence>
<protein>
    <submittedName>
        <fullName evidence="3">Uncharacterized protein</fullName>
    </submittedName>
</protein>
<evidence type="ECO:0000256" key="1">
    <source>
        <dbReference type="SAM" id="MobiDB-lite"/>
    </source>
</evidence>
<name>A0A914WSV1_9BILA</name>
<dbReference type="WBParaSite" id="PSAMB.scaffold513size48544.g6475.t1">
    <property type="protein sequence ID" value="PSAMB.scaffold513size48544.g6475.t1"/>
    <property type="gene ID" value="PSAMB.scaffold513size48544.g6475"/>
</dbReference>
<dbReference type="Proteomes" id="UP000887566">
    <property type="component" value="Unplaced"/>
</dbReference>
<sequence length="121" mass="13259">MQPINYGPSSVVARPRAPTTLTDKRARTVAARITWCIPACFDPLHPLRPPRPSRCERRPTVALQRLIRHATGSRPFTMPYVTAVSRADDDGGGGQGPSRHCTSSQCTAPSSSLLIRSILRR</sequence>
<organism evidence="2 3">
    <name type="scientific">Plectus sambesii</name>
    <dbReference type="NCBI Taxonomy" id="2011161"/>
    <lineage>
        <taxon>Eukaryota</taxon>
        <taxon>Metazoa</taxon>
        <taxon>Ecdysozoa</taxon>
        <taxon>Nematoda</taxon>
        <taxon>Chromadorea</taxon>
        <taxon>Plectida</taxon>
        <taxon>Plectina</taxon>
        <taxon>Plectoidea</taxon>
        <taxon>Plectidae</taxon>
        <taxon>Plectus</taxon>
    </lineage>
</organism>
<evidence type="ECO:0000313" key="3">
    <source>
        <dbReference type="WBParaSite" id="PSAMB.scaffold513size48544.g6475.t1"/>
    </source>
</evidence>
<accession>A0A914WSV1</accession>
<proteinExistence type="predicted"/>
<dbReference type="AlphaFoldDB" id="A0A914WSV1"/>
<keyword evidence="2" id="KW-1185">Reference proteome</keyword>